<keyword evidence="3" id="KW-1185">Reference proteome</keyword>
<comment type="caution">
    <text evidence="2">The sequence shown here is derived from an EMBL/GenBank/DDBJ whole genome shotgun (WGS) entry which is preliminary data.</text>
</comment>
<protein>
    <submittedName>
        <fullName evidence="2">Uncharacterized protein</fullName>
    </submittedName>
</protein>
<keyword evidence="1" id="KW-1133">Transmembrane helix</keyword>
<name>A0A4V3E7Q2_9FLAO</name>
<accession>A0A4V3E7Q2</accession>
<reference evidence="2 3" key="1">
    <citation type="submission" date="2019-03" db="EMBL/GenBank/DDBJ databases">
        <title>Genomic Encyclopedia of Archaeal and Bacterial Type Strains, Phase II (KMG-II): from individual species to whole genera.</title>
        <authorList>
            <person name="Goeker M."/>
        </authorList>
    </citation>
    <scope>NUCLEOTIDE SEQUENCE [LARGE SCALE GENOMIC DNA]</scope>
    <source>
        <strain evidence="2 3">DSM 28213</strain>
    </source>
</reference>
<sequence>MKQKIHISFYTEASLRVAERIEKSASHFQIPKLINFQILLFCILYSLFSISVNAQQSQPYEWKWAMNGGGRWGGLGGGG</sequence>
<dbReference type="Proteomes" id="UP000295215">
    <property type="component" value="Unassembled WGS sequence"/>
</dbReference>
<dbReference type="AlphaFoldDB" id="A0A4V3E7Q2"/>
<feature type="transmembrane region" description="Helical" evidence="1">
    <location>
        <begin position="33"/>
        <end position="54"/>
    </location>
</feature>
<keyword evidence="1" id="KW-0472">Membrane</keyword>
<keyword evidence="1" id="KW-0812">Transmembrane</keyword>
<evidence type="ECO:0000256" key="1">
    <source>
        <dbReference type="SAM" id="Phobius"/>
    </source>
</evidence>
<dbReference type="RefSeq" id="WP_133713854.1">
    <property type="nucleotide sequence ID" value="NZ_SOAG01000071.1"/>
</dbReference>
<organism evidence="2 3">
    <name type="scientific">Myroides indicus</name>
    <dbReference type="NCBI Taxonomy" id="1323422"/>
    <lineage>
        <taxon>Bacteria</taxon>
        <taxon>Pseudomonadati</taxon>
        <taxon>Bacteroidota</taxon>
        <taxon>Flavobacteriia</taxon>
        <taxon>Flavobacteriales</taxon>
        <taxon>Flavobacteriaceae</taxon>
        <taxon>Myroides</taxon>
    </lineage>
</organism>
<dbReference type="EMBL" id="SOAG01000071">
    <property type="protein sequence ID" value="TDS49822.1"/>
    <property type="molecule type" value="Genomic_DNA"/>
</dbReference>
<evidence type="ECO:0000313" key="2">
    <source>
        <dbReference type="EMBL" id="TDS49822.1"/>
    </source>
</evidence>
<proteinExistence type="predicted"/>
<evidence type="ECO:0000313" key="3">
    <source>
        <dbReference type="Proteomes" id="UP000295215"/>
    </source>
</evidence>
<gene>
    <name evidence="2" type="ORF">C8P70_1712</name>
</gene>